<keyword evidence="9" id="KW-0067">ATP-binding</keyword>
<evidence type="ECO:0000256" key="4">
    <source>
        <dbReference type="ARBA" id="ARBA00022475"/>
    </source>
</evidence>
<dbReference type="SUPFAM" id="SSF47384">
    <property type="entry name" value="Homodimeric domain of signal transducing histidine kinase"/>
    <property type="match status" value="1"/>
</dbReference>
<evidence type="ECO:0000256" key="1">
    <source>
        <dbReference type="ARBA" id="ARBA00000085"/>
    </source>
</evidence>
<keyword evidence="7" id="KW-0547">Nucleotide-binding</keyword>
<dbReference type="KEGG" id="psua:FLK61_39425"/>
<keyword evidence="12 14" id="KW-0472">Membrane</keyword>
<dbReference type="Gene3D" id="3.30.565.10">
    <property type="entry name" value="Histidine kinase-like ATPase, C-terminal domain"/>
    <property type="match status" value="1"/>
</dbReference>
<keyword evidence="17" id="KW-1185">Reference proteome</keyword>
<dbReference type="EC" id="2.7.13.3" evidence="3"/>
<sequence>MFFAYLLYKKSWIAMIGFLLLLTNGLLYFDAGIRVDDQSLIYLNGLFIMTCTVFFFWRYTREVRYIRSLALSTQEVEDDWAEALPEPRSAFPDKYLHASLLRVAEHHNEKLERHQSAHRMQTQDVASWVHEVKAPLTAMKITLDANQSHELAQKLQPSWLRIHLLIDQQLYLSRLVDLEKDLLPAKHHVIDIVKEEIRELATWCFEKDVAIHIEEQDEATAYTDKKWCGFVIRQLLTNAIKYSPTGGEITITSEYDPERKSTRVTISDQGPGIAAHDLPRIYDKGFTGENGRVQHAATGMGLYLAKEISDKLHVKLQADSAVGEGTSMSIRFPPDNQHELLRRSTGSTKQLGEHA</sequence>
<feature type="transmembrane region" description="Helical" evidence="14">
    <location>
        <begin position="41"/>
        <end position="59"/>
    </location>
</feature>
<evidence type="ECO:0000256" key="7">
    <source>
        <dbReference type="ARBA" id="ARBA00022741"/>
    </source>
</evidence>
<evidence type="ECO:0000259" key="15">
    <source>
        <dbReference type="PROSITE" id="PS50109"/>
    </source>
</evidence>
<dbReference type="PANTHER" id="PTHR45453:SF2">
    <property type="entry name" value="HISTIDINE KINASE"/>
    <property type="match status" value="1"/>
</dbReference>
<evidence type="ECO:0000256" key="9">
    <source>
        <dbReference type="ARBA" id="ARBA00022840"/>
    </source>
</evidence>
<dbReference type="RefSeq" id="WP_176010657.1">
    <property type="nucleotide sequence ID" value="NZ_CP041372.2"/>
</dbReference>
<dbReference type="InterPro" id="IPR050351">
    <property type="entry name" value="BphY/WalK/GraS-like"/>
</dbReference>
<organism evidence="16 17">
    <name type="scientific">Paenalkalicoccus suaedae</name>
    <dbReference type="NCBI Taxonomy" id="2592382"/>
    <lineage>
        <taxon>Bacteria</taxon>
        <taxon>Bacillati</taxon>
        <taxon>Bacillota</taxon>
        <taxon>Bacilli</taxon>
        <taxon>Bacillales</taxon>
        <taxon>Bacillaceae</taxon>
        <taxon>Paenalkalicoccus</taxon>
    </lineage>
</organism>
<keyword evidence="5" id="KW-0808">Transferase</keyword>
<dbReference type="AlphaFoldDB" id="A0A859FHT4"/>
<dbReference type="PRINTS" id="PR00344">
    <property type="entry name" value="BCTRLSENSOR"/>
</dbReference>
<dbReference type="EMBL" id="CP041372">
    <property type="protein sequence ID" value="QKS72687.1"/>
    <property type="molecule type" value="Genomic_DNA"/>
</dbReference>
<evidence type="ECO:0000256" key="14">
    <source>
        <dbReference type="SAM" id="Phobius"/>
    </source>
</evidence>
<dbReference type="InterPro" id="IPR036097">
    <property type="entry name" value="HisK_dim/P_sf"/>
</dbReference>
<dbReference type="SUPFAM" id="SSF55874">
    <property type="entry name" value="ATPase domain of HSP90 chaperone/DNA topoisomerase II/histidine kinase"/>
    <property type="match status" value="1"/>
</dbReference>
<dbReference type="Proteomes" id="UP000318138">
    <property type="component" value="Chromosome"/>
</dbReference>
<evidence type="ECO:0000256" key="3">
    <source>
        <dbReference type="ARBA" id="ARBA00012438"/>
    </source>
</evidence>
<comment type="catalytic activity">
    <reaction evidence="1">
        <text>ATP + protein L-histidine = ADP + protein N-phospho-L-histidine.</text>
        <dbReference type="EC" id="2.7.13.3"/>
    </reaction>
</comment>
<keyword evidence="11" id="KW-0902">Two-component regulatory system</keyword>
<proteinExistence type="predicted"/>
<evidence type="ECO:0000313" key="17">
    <source>
        <dbReference type="Proteomes" id="UP000318138"/>
    </source>
</evidence>
<dbReference type="PROSITE" id="PS50109">
    <property type="entry name" value="HIS_KIN"/>
    <property type="match status" value="1"/>
</dbReference>
<gene>
    <name evidence="16" type="ORF">FLK61_39425</name>
</gene>
<accession>A0A859FHT4</accession>
<reference evidence="17" key="1">
    <citation type="submission" date="2019-07" db="EMBL/GenBank/DDBJ databases">
        <title>Bacillus alkalisoli sp. nov. isolated from saline soil.</title>
        <authorList>
            <person name="Sun J.-Q."/>
            <person name="Xu L."/>
        </authorList>
    </citation>
    <scope>NUCLEOTIDE SEQUENCE [LARGE SCALE GENOMIC DNA]</scope>
    <source>
        <strain evidence="17">M4U3P1</strain>
    </source>
</reference>
<dbReference type="GO" id="GO:0005886">
    <property type="term" value="C:plasma membrane"/>
    <property type="evidence" value="ECO:0007669"/>
    <property type="project" value="UniProtKB-SubCell"/>
</dbReference>
<dbReference type="PANTHER" id="PTHR45453">
    <property type="entry name" value="PHOSPHATE REGULON SENSOR PROTEIN PHOR"/>
    <property type="match status" value="1"/>
</dbReference>
<dbReference type="InterPro" id="IPR004358">
    <property type="entry name" value="Sig_transdc_His_kin-like_C"/>
</dbReference>
<dbReference type="InterPro" id="IPR036890">
    <property type="entry name" value="HATPase_C_sf"/>
</dbReference>
<dbReference type="GO" id="GO:0004721">
    <property type="term" value="F:phosphoprotein phosphatase activity"/>
    <property type="evidence" value="ECO:0007669"/>
    <property type="project" value="TreeGrafter"/>
</dbReference>
<dbReference type="SMART" id="SM00387">
    <property type="entry name" value="HATPase_c"/>
    <property type="match status" value="1"/>
</dbReference>
<keyword evidence="6 14" id="KW-0812">Transmembrane</keyword>
<keyword evidence="8 16" id="KW-0418">Kinase</keyword>
<comment type="subcellular location">
    <subcellularLocation>
        <location evidence="2">Cell membrane</location>
        <topology evidence="2">Multi-pass membrane protein</topology>
    </subcellularLocation>
</comment>
<evidence type="ECO:0000313" key="16">
    <source>
        <dbReference type="EMBL" id="QKS72687.1"/>
    </source>
</evidence>
<evidence type="ECO:0000256" key="6">
    <source>
        <dbReference type="ARBA" id="ARBA00022692"/>
    </source>
</evidence>
<evidence type="ECO:0000256" key="5">
    <source>
        <dbReference type="ARBA" id="ARBA00022679"/>
    </source>
</evidence>
<dbReference type="GO" id="GO:0000155">
    <property type="term" value="F:phosphorelay sensor kinase activity"/>
    <property type="evidence" value="ECO:0007669"/>
    <property type="project" value="InterPro"/>
</dbReference>
<evidence type="ECO:0000256" key="12">
    <source>
        <dbReference type="ARBA" id="ARBA00023136"/>
    </source>
</evidence>
<feature type="compositionally biased region" description="Polar residues" evidence="13">
    <location>
        <begin position="344"/>
        <end position="355"/>
    </location>
</feature>
<evidence type="ECO:0000256" key="2">
    <source>
        <dbReference type="ARBA" id="ARBA00004651"/>
    </source>
</evidence>
<dbReference type="GO" id="GO:0016036">
    <property type="term" value="P:cellular response to phosphate starvation"/>
    <property type="evidence" value="ECO:0007669"/>
    <property type="project" value="TreeGrafter"/>
</dbReference>
<feature type="region of interest" description="Disordered" evidence="13">
    <location>
        <begin position="327"/>
        <end position="355"/>
    </location>
</feature>
<feature type="transmembrane region" description="Helical" evidence="14">
    <location>
        <begin position="12"/>
        <end position="29"/>
    </location>
</feature>
<evidence type="ECO:0000256" key="13">
    <source>
        <dbReference type="SAM" id="MobiDB-lite"/>
    </source>
</evidence>
<evidence type="ECO:0000256" key="8">
    <source>
        <dbReference type="ARBA" id="ARBA00022777"/>
    </source>
</evidence>
<feature type="domain" description="Histidine kinase" evidence="15">
    <location>
        <begin position="127"/>
        <end position="336"/>
    </location>
</feature>
<dbReference type="InterPro" id="IPR005467">
    <property type="entry name" value="His_kinase_dom"/>
</dbReference>
<name>A0A859FHT4_9BACI</name>
<dbReference type="Pfam" id="PF02518">
    <property type="entry name" value="HATPase_c"/>
    <property type="match status" value="1"/>
</dbReference>
<keyword evidence="4" id="KW-1003">Cell membrane</keyword>
<protein>
    <recommendedName>
        <fullName evidence="3">histidine kinase</fullName>
        <ecNumber evidence="3">2.7.13.3</ecNumber>
    </recommendedName>
</protein>
<dbReference type="InterPro" id="IPR003594">
    <property type="entry name" value="HATPase_dom"/>
</dbReference>
<evidence type="ECO:0000256" key="11">
    <source>
        <dbReference type="ARBA" id="ARBA00023012"/>
    </source>
</evidence>
<evidence type="ECO:0000256" key="10">
    <source>
        <dbReference type="ARBA" id="ARBA00022989"/>
    </source>
</evidence>
<keyword evidence="10 14" id="KW-1133">Transmembrane helix</keyword>
<dbReference type="GO" id="GO:0005524">
    <property type="term" value="F:ATP binding"/>
    <property type="evidence" value="ECO:0007669"/>
    <property type="project" value="UniProtKB-KW"/>
</dbReference>